<reference evidence="2" key="1">
    <citation type="submission" date="2025-08" db="UniProtKB">
        <authorList>
            <consortium name="RefSeq"/>
        </authorList>
    </citation>
    <scope>IDENTIFICATION</scope>
    <source>
        <tissue evidence="2">Blood</tissue>
    </source>
</reference>
<dbReference type="Proteomes" id="UP001732780">
    <property type="component" value="Chromosome 13"/>
</dbReference>
<evidence type="ECO:0000313" key="2">
    <source>
        <dbReference type="RefSeq" id="XP_074232508.1"/>
    </source>
</evidence>
<sequence>MGLTPQEAECLAPVQVLWPLVICPLCSPGGAQGRPTRAGRGGEGTGPGCSSLRLRPLPAPSSGLLQPPPARLCSGCPLLSLSPRTASPVSPEGSRALARRLLDLECPTTWGLASVFSSRTSRKSALRAENTMAEGEGYRNPTEVQMSQLVLPCHTNQRGELSVGQLLKWIDATACLSAERHAGCPCVTASMDDIYFEHTISVGQVVNIKAKVNRAFNSSMEVGIHVASEDLCSENQWNVCKALATFVAHRELSKVKLKQTMPQTEEEKTEHSVAAERRRMRLVYADTIKDLLANCVIQDDLESRDCSHMVPAEKTRVESVELVLPPHANHQGNTFGGQIMAWMENVATIAASRLCRAHPTLKAIEMFHFRGPSQVGDRLVFKAIVNNAFKHRMVSGGTERPVPGRRSAWTGSTSCPVSRRRCPCLSPGTLATSMARAWSPEEGEKVRLPCVLRPGVPELQQRLFPEDARGQGQLGAVLGDQPGPPVHSRGGQVPLLPHGDAGARGRSPGLPAALRPASEARVGQALPGPLRHRTEVGYAAHTPRDARVQAQGDPLLGLLLLARGGPVDQGTFEEVASCLVKVPGQSEDGNKMDLVENVLSLQKHPDVLNMEEEKKTMMKKMMKQIQEEPLDSLSSSIRQQAMETLTQLSRSLPVLGMRERFELVNTCVKSVFSLPSVQAMQEKDEAKAEAIQILYRQTLDALQTLLNTLFVEDPTPAGLKSILEPLGPWMNSGKAHERARAVKSCVSVLNHALLTLPFFMSSGFLALGLLLGRLILRIGDPDEEIGREALDGITILYTILELQKRARDKEETNKKELYESNKRFLGPYNPVSPCQNILRVIAEFGDFLGPQQVKDLLLAALEGLKGGSEALGKESGEMMQLASEVMLSSVLEWYCHRALEVIPEIMQGIYVHLSHIQEPRAREVALLPISLLASSFMTEVVVALLMCPLPLDSNGAEMWRQLILRKPSCDIRDLLDLLLTSLKEKPVTKKGRASIVPLAAASGLCELLSINRCMGRVRRIYPQLLLALLIQVHYHIGLNLPGHVASCNEAKKDAQPSSFVPVRWVVKVVKTLLLKMGCSYEATFLEDQGGWELMGQAENHHRGVSLLARAMVHYSCQELCRILYLLIPLLERGDEKHKITATAFFVELLQMEQVRRIPEEYSLGRMAEGLNHRDPIMKVLSIRGLVILAHRTEKTAKVQALLPSMVKGLKSVDGLLVVEAVHNLKTIFKGQDRKLTNSSVYVEMLQILLPHFSDSREDVRSSCINLYGKVVQKLRSPCTPETEEQLVNTLVPLLLTMQEGNAKVSQKCVKTLFRCSCFMAWELPKKAYSRKPWDSRQQTVTKICKYLVNTRRDSAFTFLSQSLEYAENSRASLRKSAVIFIGSLVPCMESIMTEDRLNEVKAALENLRHDPEASVCIYAAQAQDNILASCWRNSWPLPHGDTWVCDPATMHRWSPSCENLPTSHQRRSWIMKALGSWKMSLKQ</sequence>
<gene>
    <name evidence="2" type="primary">LOC105066416</name>
</gene>
<proteinExistence type="predicted"/>
<accession>A0AC58RD87</accession>
<organism evidence="1 2">
    <name type="scientific">Camelus bactrianus</name>
    <name type="common">Bactrian camel</name>
    <dbReference type="NCBI Taxonomy" id="9837"/>
    <lineage>
        <taxon>Eukaryota</taxon>
        <taxon>Metazoa</taxon>
        <taxon>Chordata</taxon>
        <taxon>Craniata</taxon>
        <taxon>Vertebrata</taxon>
        <taxon>Euteleostomi</taxon>
        <taxon>Mammalia</taxon>
        <taxon>Eutheria</taxon>
        <taxon>Laurasiatheria</taxon>
        <taxon>Artiodactyla</taxon>
        <taxon>Tylopoda</taxon>
        <taxon>Camelidae</taxon>
        <taxon>Camelus</taxon>
    </lineage>
</organism>
<name>A0AC58RD87_CAMBA</name>
<protein>
    <submittedName>
        <fullName evidence="2">Maestro heat-like repeat-containing protein family member 7 isoform X1</fullName>
    </submittedName>
</protein>
<keyword evidence="1" id="KW-1185">Reference proteome</keyword>
<evidence type="ECO:0000313" key="1">
    <source>
        <dbReference type="Proteomes" id="UP001732780"/>
    </source>
</evidence>
<dbReference type="RefSeq" id="XP_074232508.1">
    <property type="nucleotide sequence ID" value="XM_074376407.1"/>
</dbReference>